<evidence type="ECO:0000313" key="2">
    <source>
        <dbReference type="Proteomes" id="UP000092993"/>
    </source>
</evidence>
<protein>
    <recommendedName>
        <fullName evidence="3">F-box domain-containing protein</fullName>
    </recommendedName>
</protein>
<dbReference type="EMBL" id="LUGG01000011">
    <property type="protein sequence ID" value="OBZ71713.1"/>
    <property type="molecule type" value="Genomic_DNA"/>
</dbReference>
<dbReference type="InterPro" id="IPR032675">
    <property type="entry name" value="LRR_dom_sf"/>
</dbReference>
<dbReference type="OrthoDB" id="2746427at2759"/>
<keyword evidence="2" id="KW-1185">Reference proteome</keyword>
<dbReference type="AlphaFoldDB" id="A0A1C7M3Z9"/>
<evidence type="ECO:0008006" key="3">
    <source>
        <dbReference type="Google" id="ProtNLM"/>
    </source>
</evidence>
<comment type="caution">
    <text evidence="1">The sequence shown here is derived from an EMBL/GenBank/DDBJ whole genome shotgun (WGS) entry which is preliminary data.</text>
</comment>
<evidence type="ECO:0000313" key="1">
    <source>
        <dbReference type="EMBL" id="OBZ71713.1"/>
    </source>
</evidence>
<gene>
    <name evidence="1" type="ORF">A0H81_08819</name>
</gene>
<name>A0A1C7M3Z9_GRIFR</name>
<proteinExistence type="predicted"/>
<dbReference type="Proteomes" id="UP000092993">
    <property type="component" value="Unassembled WGS sequence"/>
</dbReference>
<reference evidence="1 2" key="1">
    <citation type="submission" date="2016-03" db="EMBL/GenBank/DDBJ databases">
        <title>Whole genome sequencing of Grifola frondosa 9006-11.</title>
        <authorList>
            <person name="Min B."/>
            <person name="Park H."/>
            <person name="Kim J.-G."/>
            <person name="Cho H."/>
            <person name="Oh Y.-L."/>
            <person name="Kong W.-S."/>
            <person name="Choi I.-G."/>
        </authorList>
    </citation>
    <scope>NUCLEOTIDE SEQUENCE [LARGE SCALE GENOMIC DNA]</scope>
    <source>
        <strain evidence="1 2">9006-11</strain>
    </source>
</reference>
<dbReference type="SUPFAM" id="SSF52047">
    <property type="entry name" value="RNI-like"/>
    <property type="match status" value="1"/>
</dbReference>
<sequence length="193" mass="21707">MVAEAPLRYPLLRQLSLSAFDRPVSSESVNQLVEIFTHASRLEILHLTCSDLLNSKHRLQAACSSLTSLKEFRICWHEEPVSWAKDPLCRMVKQMQSPLVKAHLKFFGADGGIGPDPAILLHHSSATLEVLTVHNAAFQSELQFPRVWKLSLHGVDYIPLALVARKFPSLSDLTFSNTYHTSNPSMADHHFVR</sequence>
<accession>A0A1C7M3Z9</accession>
<dbReference type="Gene3D" id="3.80.10.10">
    <property type="entry name" value="Ribonuclease Inhibitor"/>
    <property type="match status" value="1"/>
</dbReference>
<organism evidence="1 2">
    <name type="scientific">Grifola frondosa</name>
    <name type="common">Maitake</name>
    <name type="synonym">Polyporus frondosus</name>
    <dbReference type="NCBI Taxonomy" id="5627"/>
    <lineage>
        <taxon>Eukaryota</taxon>
        <taxon>Fungi</taxon>
        <taxon>Dikarya</taxon>
        <taxon>Basidiomycota</taxon>
        <taxon>Agaricomycotina</taxon>
        <taxon>Agaricomycetes</taxon>
        <taxon>Polyporales</taxon>
        <taxon>Grifolaceae</taxon>
        <taxon>Grifola</taxon>
    </lineage>
</organism>